<comment type="caution">
    <text evidence="2">The sequence shown here is derived from an EMBL/GenBank/DDBJ whole genome shotgun (WGS) entry which is preliminary data.</text>
</comment>
<sequence>MQKNDIIELKNFSIGLPKKLKYGNGKEINTAIHKKTTEEALLKKEGFQGDGVGDLKHHGGLDRAVCVYPYEHYLLWEKEFGGPLAPSTFGENLTVTNMLEKDINVGDVFRLGEAVIQVTQGRIPCSTITKRTNNPALLKRMVQTGFTGYLCRVLEEGIVRKDSNITLLESHPEKVSILYGNEIYFHKQKDLDGIKRLLGVEELADEWKESLVSRLNKLI</sequence>
<evidence type="ECO:0000313" key="2">
    <source>
        <dbReference type="EMBL" id="RKQ17634.1"/>
    </source>
</evidence>
<dbReference type="Proteomes" id="UP000281813">
    <property type="component" value="Unassembled WGS sequence"/>
</dbReference>
<feature type="domain" description="MOSC" evidence="1">
    <location>
        <begin position="34"/>
        <end position="168"/>
    </location>
</feature>
<dbReference type="InterPro" id="IPR011037">
    <property type="entry name" value="Pyrv_Knase-like_insert_dom_sf"/>
</dbReference>
<protein>
    <submittedName>
        <fullName evidence="2">MOSC domain-containing protein</fullName>
    </submittedName>
</protein>
<dbReference type="InterPro" id="IPR005302">
    <property type="entry name" value="MoCF_Sase_C"/>
</dbReference>
<accession>A0A494Z578</accession>
<dbReference type="Gene3D" id="2.40.33.20">
    <property type="entry name" value="PK beta-barrel domain-like"/>
    <property type="match status" value="1"/>
</dbReference>
<organism evidence="2 3">
    <name type="scientific">Oceanobacillus bengalensis</name>
    <dbReference type="NCBI Taxonomy" id="1435466"/>
    <lineage>
        <taxon>Bacteria</taxon>
        <taxon>Bacillati</taxon>
        <taxon>Bacillota</taxon>
        <taxon>Bacilli</taxon>
        <taxon>Bacillales</taxon>
        <taxon>Bacillaceae</taxon>
        <taxon>Oceanobacillus</taxon>
    </lineage>
</organism>
<gene>
    <name evidence="2" type="ORF">D8M05_04345</name>
</gene>
<dbReference type="GO" id="GO:0030170">
    <property type="term" value="F:pyridoxal phosphate binding"/>
    <property type="evidence" value="ECO:0007669"/>
    <property type="project" value="InterPro"/>
</dbReference>
<evidence type="ECO:0000259" key="1">
    <source>
        <dbReference type="PROSITE" id="PS51340"/>
    </source>
</evidence>
<dbReference type="RefSeq" id="WP_121129011.1">
    <property type="nucleotide sequence ID" value="NZ_JBHUFK010000001.1"/>
</dbReference>
<dbReference type="EMBL" id="RBZO01000004">
    <property type="protein sequence ID" value="RKQ17634.1"/>
    <property type="molecule type" value="Genomic_DNA"/>
</dbReference>
<dbReference type="GO" id="GO:0003824">
    <property type="term" value="F:catalytic activity"/>
    <property type="evidence" value="ECO:0007669"/>
    <property type="project" value="InterPro"/>
</dbReference>
<evidence type="ECO:0000313" key="3">
    <source>
        <dbReference type="Proteomes" id="UP000281813"/>
    </source>
</evidence>
<reference evidence="2 3" key="1">
    <citation type="journal article" date="2015" name="Antonie Van Leeuwenhoek">
        <title>Oceanobacillus bengalensis sp. nov., a bacterium isolated from seawater of the Bay of Bengal.</title>
        <authorList>
            <person name="Yongchang O."/>
            <person name="Xiang W."/>
            <person name="Wang G."/>
        </authorList>
    </citation>
    <scope>NUCLEOTIDE SEQUENCE [LARGE SCALE GENOMIC DNA]</scope>
    <source>
        <strain evidence="2 3">MCCC 1K00260</strain>
    </source>
</reference>
<dbReference type="Pfam" id="PF03473">
    <property type="entry name" value="MOSC"/>
    <property type="match status" value="1"/>
</dbReference>
<dbReference type="GO" id="GO:0030151">
    <property type="term" value="F:molybdenum ion binding"/>
    <property type="evidence" value="ECO:0007669"/>
    <property type="project" value="InterPro"/>
</dbReference>
<dbReference type="SUPFAM" id="SSF50800">
    <property type="entry name" value="PK beta-barrel domain-like"/>
    <property type="match status" value="1"/>
</dbReference>
<dbReference type="PANTHER" id="PTHR30212">
    <property type="entry name" value="PROTEIN YIIM"/>
    <property type="match status" value="1"/>
</dbReference>
<dbReference type="Pfam" id="PF03475">
    <property type="entry name" value="YiiM_3-alpha"/>
    <property type="match status" value="1"/>
</dbReference>
<dbReference type="PANTHER" id="PTHR30212:SF2">
    <property type="entry name" value="PROTEIN YIIM"/>
    <property type="match status" value="1"/>
</dbReference>
<keyword evidence="3" id="KW-1185">Reference proteome</keyword>
<dbReference type="AlphaFoldDB" id="A0A494Z578"/>
<dbReference type="InterPro" id="IPR005163">
    <property type="entry name" value="Tri_helical_YiiM-like"/>
</dbReference>
<dbReference type="InterPro" id="IPR052353">
    <property type="entry name" value="Benzoxazolinone_Detox_Enz"/>
</dbReference>
<dbReference type="PROSITE" id="PS51340">
    <property type="entry name" value="MOSC"/>
    <property type="match status" value="1"/>
</dbReference>
<name>A0A494Z578_9BACI</name>
<proteinExistence type="predicted"/>
<dbReference type="OrthoDB" id="9786134at2"/>